<dbReference type="Gene3D" id="2.30.31.10">
    <property type="entry name" value="Transcriptional Coactivator Pc4, Chain A"/>
    <property type="match status" value="1"/>
</dbReference>
<keyword evidence="3" id="KW-0805">Transcription regulation</keyword>
<evidence type="ECO:0000256" key="1">
    <source>
        <dbReference type="ARBA" id="ARBA00004123"/>
    </source>
</evidence>
<dbReference type="InterPro" id="IPR009044">
    <property type="entry name" value="ssDNA-bd_transcriptional_reg"/>
</dbReference>
<proteinExistence type="inferred from homology"/>
<dbReference type="GO" id="GO:0060261">
    <property type="term" value="P:positive regulation of transcription initiation by RNA polymerase II"/>
    <property type="evidence" value="ECO:0007669"/>
    <property type="project" value="InterPro"/>
</dbReference>
<reference evidence="9" key="1">
    <citation type="submission" date="2021-07" db="EMBL/GenBank/DDBJ databases">
        <title>Elsinoe batatas strain:CRI-CJ2 Genome sequencing and assembly.</title>
        <authorList>
            <person name="Huang L."/>
        </authorList>
    </citation>
    <scope>NUCLEOTIDE SEQUENCE</scope>
    <source>
        <strain evidence="9">CRI-CJ2</strain>
    </source>
</reference>
<comment type="caution">
    <text evidence="9">The sequence shown here is derived from an EMBL/GenBank/DDBJ whole genome shotgun (WGS) entry which is preliminary data.</text>
</comment>
<evidence type="ECO:0000256" key="5">
    <source>
        <dbReference type="ARBA" id="ARBA00023163"/>
    </source>
</evidence>
<dbReference type="EMBL" id="JAESVG020000003">
    <property type="protein sequence ID" value="KAG8628821.1"/>
    <property type="molecule type" value="Genomic_DNA"/>
</dbReference>
<keyword evidence="10" id="KW-1185">Reference proteome</keyword>
<name>A0A8K0L6V8_9PEZI</name>
<dbReference type="AlphaFoldDB" id="A0A8K0L6V8"/>
<comment type="similarity">
    <text evidence="2">Belongs to the transcriptional coactivator PC4 family.</text>
</comment>
<keyword evidence="6" id="KW-0539">Nucleus</keyword>
<dbReference type="InterPro" id="IPR045125">
    <property type="entry name" value="Sub1/Tcp4-like"/>
</dbReference>
<evidence type="ECO:0000256" key="3">
    <source>
        <dbReference type="ARBA" id="ARBA00023015"/>
    </source>
</evidence>
<dbReference type="GO" id="GO:0003677">
    <property type="term" value="F:DNA binding"/>
    <property type="evidence" value="ECO:0007669"/>
    <property type="project" value="UniProtKB-KW"/>
</dbReference>
<evidence type="ECO:0000256" key="4">
    <source>
        <dbReference type="ARBA" id="ARBA00023125"/>
    </source>
</evidence>
<dbReference type="OrthoDB" id="2505440at2759"/>
<feature type="region of interest" description="Disordered" evidence="7">
    <location>
        <begin position="107"/>
        <end position="197"/>
    </location>
</feature>
<dbReference type="SUPFAM" id="SSF54447">
    <property type="entry name" value="ssDNA-binding transcriptional regulator domain"/>
    <property type="match status" value="1"/>
</dbReference>
<evidence type="ECO:0000313" key="10">
    <source>
        <dbReference type="Proteomes" id="UP000809789"/>
    </source>
</evidence>
<dbReference type="GO" id="GO:0003713">
    <property type="term" value="F:transcription coactivator activity"/>
    <property type="evidence" value="ECO:0007669"/>
    <property type="project" value="InterPro"/>
</dbReference>
<evidence type="ECO:0000256" key="6">
    <source>
        <dbReference type="ARBA" id="ARBA00023242"/>
    </source>
</evidence>
<protein>
    <recommendedName>
        <fullName evidence="8">Transcriptional coactivator p15 (PC4) C-terminal domain-containing protein</fullName>
    </recommendedName>
</protein>
<evidence type="ECO:0000256" key="7">
    <source>
        <dbReference type="SAM" id="MobiDB-lite"/>
    </source>
</evidence>
<feature type="region of interest" description="Disordered" evidence="7">
    <location>
        <begin position="1"/>
        <end position="39"/>
    </location>
</feature>
<feature type="compositionally biased region" description="Acidic residues" evidence="7">
    <location>
        <begin position="126"/>
        <end position="143"/>
    </location>
</feature>
<comment type="subcellular location">
    <subcellularLocation>
        <location evidence="1">Nucleus</location>
    </subcellularLocation>
</comment>
<evidence type="ECO:0000259" key="8">
    <source>
        <dbReference type="Pfam" id="PF02229"/>
    </source>
</evidence>
<accession>A0A8K0L6V8</accession>
<keyword evidence="4" id="KW-0238">DNA-binding</keyword>
<dbReference type="InterPro" id="IPR003173">
    <property type="entry name" value="PC4_C"/>
</dbReference>
<evidence type="ECO:0000256" key="2">
    <source>
        <dbReference type="ARBA" id="ARBA00009001"/>
    </source>
</evidence>
<evidence type="ECO:0000313" key="9">
    <source>
        <dbReference type="EMBL" id="KAG8628821.1"/>
    </source>
</evidence>
<dbReference type="PANTHER" id="PTHR13215">
    <property type="entry name" value="RNA POLYMERASE II TRANSCRIPTIONAL COACTIVATOR"/>
    <property type="match status" value="1"/>
</dbReference>
<gene>
    <name evidence="9" type="ORF">KVT40_002686</name>
</gene>
<feature type="compositionally biased region" description="Basic and acidic residues" evidence="7">
    <location>
        <begin position="164"/>
        <end position="179"/>
    </location>
</feature>
<dbReference type="Pfam" id="PF02229">
    <property type="entry name" value="PC4"/>
    <property type="match status" value="1"/>
</dbReference>
<keyword evidence="5" id="KW-0804">Transcription</keyword>
<organism evidence="9 10">
    <name type="scientific">Elsinoe batatas</name>
    <dbReference type="NCBI Taxonomy" id="2601811"/>
    <lineage>
        <taxon>Eukaryota</taxon>
        <taxon>Fungi</taxon>
        <taxon>Dikarya</taxon>
        <taxon>Ascomycota</taxon>
        <taxon>Pezizomycotina</taxon>
        <taxon>Dothideomycetes</taxon>
        <taxon>Dothideomycetidae</taxon>
        <taxon>Myriangiales</taxon>
        <taxon>Elsinoaceae</taxon>
        <taxon>Elsinoe</taxon>
    </lineage>
</organism>
<dbReference type="Proteomes" id="UP000809789">
    <property type="component" value="Unassembled WGS sequence"/>
</dbReference>
<sequence length="197" mass="21961">MPKFKPAKRALDSDSDAPPAKRGKNSKASAPGTALRGDDGEMYWELSNNRRVSITSFKGKSTVNIREYYEKDGKHLPGKKGIAMPMEQYEALLELLPQIEDTLKKQGIEVGRPNYSGKGKAPAKEELDEENEEEEADEDEDSESNGVGKLVKEDEAVENTNSKSKLDRFKFDKGNHEATSDEEDESSSLFKGSMRRV</sequence>
<feature type="domain" description="Transcriptional coactivator p15 (PC4) C-terminal" evidence="8">
    <location>
        <begin position="44"/>
        <end position="94"/>
    </location>
</feature>
<dbReference type="GO" id="GO:0005634">
    <property type="term" value="C:nucleus"/>
    <property type="evidence" value="ECO:0007669"/>
    <property type="project" value="UniProtKB-SubCell"/>
</dbReference>